<protein>
    <submittedName>
        <fullName evidence="1">Uncharacterized protein</fullName>
    </submittedName>
</protein>
<organism evidence="1 2">
    <name type="scientific">Floridaenema evergladense BLCC-F167</name>
    <dbReference type="NCBI Taxonomy" id="3153639"/>
    <lineage>
        <taxon>Bacteria</taxon>
        <taxon>Bacillati</taxon>
        <taxon>Cyanobacteriota</taxon>
        <taxon>Cyanophyceae</taxon>
        <taxon>Oscillatoriophycideae</taxon>
        <taxon>Aerosakkonematales</taxon>
        <taxon>Aerosakkonemataceae</taxon>
        <taxon>Floridanema</taxon>
        <taxon>Floridanema evergladense</taxon>
    </lineage>
</organism>
<dbReference type="Proteomes" id="UP001576780">
    <property type="component" value="Unassembled WGS sequence"/>
</dbReference>
<keyword evidence="2" id="KW-1185">Reference proteome</keyword>
<gene>
    <name evidence="1" type="ORF">ACE1CA_21190</name>
</gene>
<evidence type="ECO:0000313" key="1">
    <source>
        <dbReference type="EMBL" id="MFB2837048.1"/>
    </source>
</evidence>
<comment type="caution">
    <text evidence="1">The sequence shown here is derived from an EMBL/GenBank/DDBJ whole genome shotgun (WGS) entry which is preliminary data.</text>
</comment>
<name>A0ABV4WQX8_9CYAN</name>
<accession>A0ABV4WQX8</accession>
<reference evidence="1 2" key="1">
    <citation type="submission" date="2024-09" db="EMBL/GenBank/DDBJ databases">
        <title>Floridaenema gen nov. (Aerosakkonemataceae, Aerosakkonematales ord. nov., Cyanobacteria) from benthic tropical and subtropical fresh waters, with the description of four new species.</title>
        <authorList>
            <person name="Moretto J.A."/>
            <person name="Berthold D.E."/>
            <person name="Lefler F.W."/>
            <person name="Huang I.-S."/>
            <person name="Laughinghouse H. IV."/>
        </authorList>
    </citation>
    <scope>NUCLEOTIDE SEQUENCE [LARGE SCALE GENOMIC DNA]</scope>
    <source>
        <strain evidence="1 2">BLCC-F167</strain>
    </source>
</reference>
<dbReference type="EMBL" id="JBHFNT010000194">
    <property type="protein sequence ID" value="MFB2837048.1"/>
    <property type="molecule type" value="Genomic_DNA"/>
</dbReference>
<proteinExistence type="predicted"/>
<dbReference type="RefSeq" id="WP_413279407.1">
    <property type="nucleotide sequence ID" value="NZ_JBHFNT010000194.1"/>
</dbReference>
<evidence type="ECO:0000313" key="2">
    <source>
        <dbReference type="Proteomes" id="UP001576780"/>
    </source>
</evidence>
<sequence>MLRNNKKYSIDVNKIGQDISISVSLEMELSPDLAELVLRDLSTDIKDFNEARILAEIVRDPIIIYRLCQQIEDVKNQELPEVIYSEMRQDIRLQDGKSDAPDWNLELDANT</sequence>